<feature type="coiled-coil region" evidence="15">
    <location>
        <begin position="496"/>
        <end position="523"/>
    </location>
</feature>
<keyword evidence="15" id="KW-0175">Coiled coil</keyword>
<evidence type="ECO:0000256" key="9">
    <source>
        <dbReference type="ARBA" id="ARBA00022840"/>
    </source>
</evidence>
<comment type="catalytic activity">
    <reaction evidence="12">
        <text>L-seryl-[protein] + ATP = O-phospho-L-seryl-[protein] + ADP + H(+)</text>
        <dbReference type="Rhea" id="RHEA:17989"/>
        <dbReference type="Rhea" id="RHEA-COMP:9863"/>
        <dbReference type="Rhea" id="RHEA-COMP:11604"/>
        <dbReference type="ChEBI" id="CHEBI:15378"/>
        <dbReference type="ChEBI" id="CHEBI:29999"/>
        <dbReference type="ChEBI" id="CHEBI:30616"/>
        <dbReference type="ChEBI" id="CHEBI:83421"/>
        <dbReference type="ChEBI" id="CHEBI:456216"/>
        <dbReference type="EC" id="2.7.11.1"/>
    </reaction>
</comment>
<comment type="cofactor">
    <cofactor evidence="1">
        <name>Mg(2+)</name>
        <dbReference type="ChEBI" id="CHEBI:18420"/>
    </cofactor>
</comment>
<reference evidence="19" key="1">
    <citation type="submission" date="2021-02" db="EMBL/GenBank/DDBJ databases">
        <authorList>
            <person name="Nowell W R."/>
        </authorList>
    </citation>
    <scope>NUCLEOTIDE SEQUENCE</scope>
</reference>
<evidence type="ECO:0000256" key="6">
    <source>
        <dbReference type="ARBA" id="ARBA00022723"/>
    </source>
</evidence>
<evidence type="ECO:0000256" key="1">
    <source>
        <dbReference type="ARBA" id="ARBA00001946"/>
    </source>
</evidence>
<evidence type="ECO:0000256" key="12">
    <source>
        <dbReference type="ARBA" id="ARBA00048679"/>
    </source>
</evidence>
<feature type="region of interest" description="Disordered" evidence="16">
    <location>
        <begin position="358"/>
        <end position="379"/>
    </location>
</feature>
<keyword evidence="7 14" id="KW-0547">Nucleotide-binding</keyword>
<feature type="binding site" evidence="13">
    <location>
        <position position="1283"/>
    </location>
    <ligand>
        <name>Ca(2+)</name>
        <dbReference type="ChEBI" id="CHEBI:29108"/>
        <label>1</label>
        <note>catalytic</note>
    </ligand>
</feature>
<feature type="transmembrane region" description="Helical" evidence="17">
    <location>
        <begin position="1053"/>
        <end position="1071"/>
    </location>
</feature>
<feature type="region of interest" description="Disordered" evidence="16">
    <location>
        <begin position="444"/>
        <end position="482"/>
    </location>
</feature>
<evidence type="ECO:0000256" key="17">
    <source>
        <dbReference type="SAM" id="Phobius"/>
    </source>
</evidence>
<dbReference type="SUPFAM" id="SSF63829">
    <property type="entry name" value="Calcium-dependent phosphotriesterase"/>
    <property type="match status" value="1"/>
</dbReference>
<evidence type="ECO:0000256" key="10">
    <source>
        <dbReference type="ARBA" id="ARBA00022842"/>
    </source>
</evidence>
<dbReference type="EMBL" id="CAJNYT010003265">
    <property type="protein sequence ID" value="CAF3544196.1"/>
    <property type="molecule type" value="Genomic_DNA"/>
</dbReference>
<dbReference type="SMART" id="SM00220">
    <property type="entry name" value="S_TKc"/>
    <property type="match status" value="1"/>
</dbReference>
<feature type="binding site" evidence="13">
    <location>
        <position position="1329"/>
    </location>
    <ligand>
        <name>Ca(2+)</name>
        <dbReference type="ChEBI" id="CHEBI:29108"/>
        <label>1</label>
        <note>catalytic</note>
    </ligand>
</feature>
<dbReference type="GO" id="GO:0005524">
    <property type="term" value="F:ATP binding"/>
    <property type="evidence" value="ECO:0007669"/>
    <property type="project" value="UniProtKB-UniRule"/>
</dbReference>
<dbReference type="InterPro" id="IPR000719">
    <property type="entry name" value="Prot_kinase_dom"/>
</dbReference>
<evidence type="ECO:0000256" key="4">
    <source>
        <dbReference type="ARBA" id="ARBA00022527"/>
    </source>
</evidence>
<keyword evidence="6 13" id="KW-0479">Metal-binding</keyword>
<dbReference type="Pfam" id="PF00069">
    <property type="entry name" value="Pkinase"/>
    <property type="match status" value="1"/>
</dbReference>
<feature type="compositionally biased region" description="Polar residues" evidence="16">
    <location>
        <begin position="470"/>
        <end position="482"/>
    </location>
</feature>
<dbReference type="GO" id="GO:0004064">
    <property type="term" value="F:arylesterase activity"/>
    <property type="evidence" value="ECO:0007669"/>
    <property type="project" value="InterPro"/>
</dbReference>
<evidence type="ECO:0000313" key="21">
    <source>
        <dbReference type="Proteomes" id="UP000663872"/>
    </source>
</evidence>
<dbReference type="Gene3D" id="2.120.10.30">
    <property type="entry name" value="TolB, C-terminal domain"/>
    <property type="match status" value="1"/>
</dbReference>
<evidence type="ECO:0000256" key="16">
    <source>
        <dbReference type="SAM" id="MobiDB-lite"/>
    </source>
</evidence>
<keyword evidence="10" id="KW-0460">Magnesium</keyword>
<dbReference type="EMBL" id="CAJOBR010000666">
    <property type="protein sequence ID" value="CAF4534422.1"/>
    <property type="molecule type" value="Genomic_DNA"/>
</dbReference>
<evidence type="ECO:0000256" key="8">
    <source>
        <dbReference type="ARBA" id="ARBA00022777"/>
    </source>
</evidence>
<evidence type="ECO:0000256" key="7">
    <source>
        <dbReference type="ARBA" id="ARBA00022741"/>
    </source>
</evidence>
<dbReference type="InterPro" id="IPR008271">
    <property type="entry name" value="Ser/Thr_kinase_AS"/>
</dbReference>
<feature type="coiled-coil region" evidence="15">
    <location>
        <begin position="975"/>
        <end position="1021"/>
    </location>
</feature>
<protein>
    <recommendedName>
        <fullName evidence="3">non-specific serine/threonine protein kinase</fullName>
        <ecNumber evidence="3">2.7.11.1</ecNumber>
    </recommendedName>
</protein>
<dbReference type="GO" id="GO:0004674">
    <property type="term" value="F:protein serine/threonine kinase activity"/>
    <property type="evidence" value="ECO:0007669"/>
    <property type="project" value="UniProtKB-KW"/>
</dbReference>
<feature type="compositionally biased region" description="Basic and acidic residues" evidence="16">
    <location>
        <begin position="365"/>
        <end position="379"/>
    </location>
</feature>
<dbReference type="InterPro" id="IPR051131">
    <property type="entry name" value="NEK_Ser/Thr_kinase_NIMA"/>
</dbReference>
<evidence type="ECO:0000256" key="13">
    <source>
        <dbReference type="PIRSR" id="PIRSR602640-2"/>
    </source>
</evidence>
<feature type="region of interest" description="Disordered" evidence="16">
    <location>
        <begin position="949"/>
        <end position="969"/>
    </location>
</feature>
<feature type="coiled-coil region" evidence="15">
    <location>
        <begin position="385"/>
        <end position="431"/>
    </location>
</feature>
<dbReference type="InterPro" id="IPR002640">
    <property type="entry name" value="Arylesterase"/>
</dbReference>
<comment type="similarity">
    <text evidence="2">Belongs to the protein kinase superfamily. NEK Ser/Thr protein kinase family. NIMA subfamily.</text>
</comment>
<evidence type="ECO:0000256" key="15">
    <source>
        <dbReference type="SAM" id="Coils"/>
    </source>
</evidence>
<keyword evidence="17" id="KW-1133">Transmembrane helix</keyword>
<evidence type="ECO:0000256" key="14">
    <source>
        <dbReference type="PROSITE-ProRule" id="PRU10141"/>
    </source>
</evidence>
<dbReference type="PROSITE" id="PS50011">
    <property type="entry name" value="PROTEIN_KINASE_DOM"/>
    <property type="match status" value="1"/>
</dbReference>
<evidence type="ECO:0000256" key="5">
    <source>
        <dbReference type="ARBA" id="ARBA00022679"/>
    </source>
</evidence>
<evidence type="ECO:0000256" key="2">
    <source>
        <dbReference type="ARBA" id="ARBA00010886"/>
    </source>
</evidence>
<keyword evidence="4" id="KW-0723">Serine/threonine-protein kinase</keyword>
<dbReference type="FunFam" id="1.10.510.10:FF:000172">
    <property type="entry name" value="serine/threonine-protein kinase Nek1 isoform X1"/>
    <property type="match status" value="1"/>
</dbReference>
<dbReference type="PROSITE" id="PS00107">
    <property type="entry name" value="PROTEIN_KINASE_ATP"/>
    <property type="match status" value="1"/>
</dbReference>
<evidence type="ECO:0000313" key="19">
    <source>
        <dbReference type="EMBL" id="CAF3544196.1"/>
    </source>
</evidence>
<feature type="binding site" evidence="13">
    <location>
        <position position="1096"/>
    </location>
    <ligand>
        <name>Ca(2+)</name>
        <dbReference type="ChEBI" id="CHEBI:29108"/>
        <label>1</label>
        <note>catalytic</note>
    </ligand>
</feature>
<evidence type="ECO:0000256" key="3">
    <source>
        <dbReference type="ARBA" id="ARBA00012513"/>
    </source>
</evidence>
<comment type="cofactor">
    <cofactor evidence="13">
        <name>Ca(2+)</name>
        <dbReference type="ChEBI" id="CHEBI:29108"/>
    </cofactor>
    <text evidence="13">Binds 2 calcium ions per subunit.</text>
</comment>
<dbReference type="PANTHER" id="PTHR44899">
    <property type="entry name" value="CAMK FAMILY PROTEIN KINASE"/>
    <property type="match status" value="1"/>
</dbReference>
<evidence type="ECO:0000313" key="20">
    <source>
        <dbReference type="EMBL" id="CAF4534422.1"/>
    </source>
</evidence>
<dbReference type="Gene3D" id="1.10.510.10">
    <property type="entry name" value="Transferase(Phosphotransferase) domain 1"/>
    <property type="match status" value="1"/>
</dbReference>
<dbReference type="GO" id="GO:0046872">
    <property type="term" value="F:metal ion binding"/>
    <property type="evidence" value="ECO:0007669"/>
    <property type="project" value="UniProtKB-KW"/>
</dbReference>
<dbReference type="Proteomes" id="UP000663872">
    <property type="component" value="Unassembled WGS sequence"/>
</dbReference>
<sequence length="1419" mass="162468">MSASSSSSSSSKPRYMEKYNRQKLIGTGAFGQAWLVQSKVDGRQLVMKEIKIAKMSNKERDDARKEVDVLAKMQHPYIVFYLESFEDATSLYILMDYCDGGDLHSRIKAQRGILFNEDQILDWFVQITLALKHVHDRKVLHRDIKSQNVFLTSDGTAKLGDFGISKVLNTTCELARTQIGTPYYLSPEICQQKPYNNKSDVWSLGCVLYEMATLKHAFDADNMHGLIMRIVRGSFNPIPPKYSGDLRILIASMLRREPRERPALTTILRKPFISRRAAKYAPEEPHKEDLNQTVIQNNKASVDLGRSNANRPSSPRVVLVPKPVELARPTSAQRASVVRKPFPREPIRVAQGPSIVKRPVSASHGDNRMSKEKQSIDAQRRVIASVDKENELDRRRREINKQKETREKQIKEQAENLAKKQQEFIEKQRRANIQRDREFYRSELTKSLPEASDDKSQRRTPPVFLPHKMNQISNPSSTREPVIASPNQKIEKNGNNHQYHEQLDRLKQKLADDEKKMDEWNKINQIQKPNPPVEVIRKPVVVHHNFHPIEIGKINRPKIVGNKRQVQLNTPRVKKKDGIAVLLNRNLEEIRQKNLLHKREFVRRPLINKPKDCFQIRKRCRSRKHEKEKKVQEVYKKIEPADNNLTDLLNNIGAHPISSEPTRTNVQEAWEQDNELPKPRSLWNEQPHVDSTVLNRFTPLENSSVSNALDLMTQGQPMNTVTESKSNRPHWSNAARGNIISVLERALTQDHTMSSTSGSAENTQTFDITLTSLAHRVDPDKKHETCAISNKDESKNSTSIIPDKSIIADLRVEDYDLTLTIQTKHDDPKEPSTPSDDFDLLEGLTTGRFDARNKLFLRTISNPELHTIDELPEESTIESLKATRSLSELNITNTIIESTQKYLFSCINMRSTSDSNLASNNTNFEHDDNDDKQILTSQNGLHDVEKKLRHTTSESDMKSNGDNDDDDVWCNPEDENNLEYRIKADQERVEQLKEILGDEILRKILAALKKNENDIDALKNILPENKHYLLDSDVLLILTMINTRSNITMTKSLVIWFFFAIIAAFIGKYLVDLGLFRQIETKGLNKCRLMIPSGGEDLAFEDLVIDYGKSIAYLAGDYRALWLNSYNLSDAKDKKRGKIYMFDIEAETFKELHLKNYPFEHFHPLGVNLLKGKNDRLYMTNYRMNNGEIIGSVEIFEIDSSNGDQIKWIDSVVNPLFTAPDDVLVIDENAFYLTNVYHHTKDKSVLMHTFEVFTKRPWTDLLLCSKTNRWKCSVIVDSIILANGIASSLDRKTIYVASSIEKRVRVYQRHAENNSLTYTQSLYAPFLVDNINVDSYDQLSVAGHPKAIEFFLHVANPSKYLAPCEVILFRNPKSSSTYETLLLTRGELLSASTIGALYEKHLLVGGLLDPGILLCHDIF</sequence>
<accession>A0A818JTE9</accession>
<evidence type="ECO:0000259" key="18">
    <source>
        <dbReference type="PROSITE" id="PS50011"/>
    </source>
</evidence>
<dbReference type="Pfam" id="PF01731">
    <property type="entry name" value="Arylesterase"/>
    <property type="match status" value="1"/>
</dbReference>
<keyword evidence="9 14" id="KW-0067">ATP-binding</keyword>
<name>A0A818JTE9_9BILA</name>
<keyword evidence="13" id="KW-0106">Calcium</keyword>
<dbReference type="InterPro" id="IPR017441">
    <property type="entry name" value="Protein_kinase_ATP_BS"/>
</dbReference>
<comment type="caution">
    <text evidence="19">The sequence shown here is derived from an EMBL/GenBank/DDBJ whole genome shotgun (WGS) entry which is preliminary data.</text>
</comment>
<dbReference type="FunFam" id="3.30.200.20:FF:000097">
    <property type="entry name" value="Probable serine/threonine-protein kinase nek1"/>
    <property type="match status" value="1"/>
</dbReference>
<feature type="domain" description="Protein kinase" evidence="18">
    <location>
        <begin position="19"/>
        <end position="273"/>
    </location>
</feature>
<proteinExistence type="inferred from homology"/>
<organism evidence="19 21">
    <name type="scientific">Rotaria socialis</name>
    <dbReference type="NCBI Taxonomy" id="392032"/>
    <lineage>
        <taxon>Eukaryota</taxon>
        <taxon>Metazoa</taxon>
        <taxon>Spiralia</taxon>
        <taxon>Gnathifera</taxon>
        <taxon>Rotifera</taxon>
        <taxon>Eurotatoria</taxon>
        <taxon>Bdelloidea</taxon>
        <taxon>Philodinida</taxon>
        <taxon>Philodinidae</taxon>
        <taxon>Rotaria</taxon>
    </lineage>
</organism>
<gene>
    <name evidence="19" type="ORF">GRG538_LOCUS19911</name>
    <name evidence="20" type="ORF">QYT958_LOCUS7141</name>
</gene>
<dbReference type="SUPFAM" id="SSF56112">
    <property type="entry name" value="Protein kinase-like (PK-like)"/>
    <property type="match status" value="1"/>
</dbReference>
<feature type="binding site" evidence="13">
    <location>
        <position position="1330"/>
    </location>
    <ligand>
        <name>Ca(2+)</name>
        <dbReference type="ChEBI" id="CHEBI:29108"/>
        <label>1</label>
        <note>catalytic</note>
    </ligand>
</feature>
<evidence type="ECO:0000256" key="11">
    <source>
        <dbReference type="ARBA" id="ARBA00047899"/>
    </source>
</evidence>
<feature type="compositionally biased region" description="Basic and acidic residues" evidence="16">
    <location>
        <begin position="949"/>
        <end position="961"/>
    </location>
</feature>
<keyword evidence="5" id="KW-0808">Transferase</keyword>
<feature type="binding site" evidence="13">
    <location>
        <position position="1222"/>
    </location>
    <ligand>
        <name>Ca(2+)</name>
        <dbReference type="ChEBI" id="CHEBI:29108"/>
        <label>1</label>
        <note>catalytic</note>
    </ligand>
</feature>
<feature type="binding site" evidence="13">
    <location>
        <position position="1097"/>
    </location>
    <ligand>
        <name>Ca(2+)</name>
        <dbReference type="ChEBI" id="CHEBI:29108"/>
        <label>1</label>
        <note>catalytic</note>
    </ligand>
</feature>
<dbReference type="EC" id="2.7.11.1" evidence="3"/>
<dbReference type="Proteomes" id="UP000663848">
    <property type="component" value="Unassembled WGS sequence"/>
</dbReference>
<dbReference type="InterPro" id="IPR011009">
    <property type="entry name" value="Kinase-like_dom_sf"/>
</dbReference>
<dbReference type="InterPro" id="IPR011042">
    <property type="entry name" value="6-blade_b-propeller_TolB-like"/>
</dbReference>
<keyword evidence="17" id="KW-0812">Transmembrane</keyword>
<dbReference type="PANTHER" id="PTHR44899:SF3">
    <property type="entry name" value="SERINE_THREONINE-PROTEIN KINASE NEK1"/>
    <property type="match status" value="1"/>
</dbReference>
<dbReference type="Gene3D" id="3.30.200.20">
    <property type="entry name" value="Phosphorylase Kinase, domain 1"/>
    <property type="match status" value="1"/>
</dbReference>
<keyword evidence="8" id="KW-0418">Kinase</keyword>
<keyword evidence="17" id="KW-0472">Membrane</keyword>
<dbReference type="PROSITE" id="PS00108">
    <property type="entry name" value="PROTEIN_KINASE_ST"/>
    <property type="match status" value="1"/>
</dbReference>
<dbReference type="CDD" id="cd08215">
    <property type="entry name" value="STKc_Nek"/>
    <property type="match status" value="1"/>
</dbReference>
<feature type="binding site" evidence="14">
    <location>
        <position position="48"/>
    </location>
    <ligand>
        <name>ATP</name>
        <dbReference type="ChEBI" id="CHEBI:30616"/>
    </ligand>
</feature>
<comment type="catalytic activity">
    <reaction evidence="11">
        <text>L-threonyl-[protein] + ATP = O-phospho-L-threonyl-[protein] + ADP + H(+)</text>
        <dbReference type="Rhea" id="RHEA:46608"/>
        <dbReference type="Rhea" id="RHEA-COMP:11060"/>
        <dbReference type="Rhea" id="RHEA-COMP:11605"/>
        <dbReference type="ChEBI" id="CHEBI:15378"/>
        <dbReference type="ChEBI" id="CHEBI:30013"/>
        <dbReference type="ChEBI" id="CHEBI:30616"/>
        <dbReference type="ChEBI" id="CHEBI:61977"/>
        <dbReference type="ChEBI" id="CHEBI:456216"/>
        <dbReference type="EC" id="2.7.11.1"/>
    </reaction>
</comment>